<sequence>MILRRITLLAYNENAIFHSLSTQSTTIQTPYRKTPIPPQDSDTLNKLDHKDWLAPCEVLKITSAIKNPTSLITFLDQYSKRKDYKPNEALYTLVINKLAQANMFDAIDYVMQRINAERHCCRLSDEFFYNVIKIYGNVACRTSKAIDTLFDMPKYNCWPSVKTFNFVLNMLVSAKLFDVVHDVYMRAPQLGIEIDACCLNILIKGLCECGKLEAAFYRETMILRRITLLAYNENAIFHSLSTQSTTIQTPYRKTPIPPQDSDTLNKLDHKDWLAPCEVLKITSAIKNPTSLITFLDQYSKRKDYKPNEALYTLVINKLAQANMFDAIDYVMQRINAERHCCRLSDEFFYNVIKIYGNVACRTSKAIDTLFDMPKYNCWPSVKTFNFVLNMLVSAKLFDVVHDVYMRAPQLGIEIDACCLNILIKGLCECGKLEAAFYVLDEFPKQRLRPNVRTYSTLMHALCDKGKVGEAFGLFERMEKEGIYPDTITYNILISGLRKERRVEEGMELLERMKYKGCYPNAGSYQEVLYGLLDTKKFVKAKELMGRMILEGLSPSFMSYKLLIQGLCKDKLLGDVDWVLKQMVQQGFVPKMGIWKRILRSMFPGKNQDSSISFEEIVGN</sequence>
<dbReference type="GO" id="GO:0003729">
    <property type="term" value="F:mRNA binding"/>
    <property type="evidence" value="ECO:0007669"/>
    <property type="project" value="TreeGrafter"/>
</dbReference>
<comment type="caution">
    <text evidence="4">The sequence shown here is derived from an EMBL/GenBank/DDBJ whole genome shotgun (WGS) entry which is preliminary data.</text>
</comment>
<dbReference type="Pfam" id="PF12854">
    <property type="entry name" value="PPR_1"/>
    <property type="match status" value="1"/>
</dbReference>
<evidence type="ECO:0000256" key="2">
    <source>
        <dbReference type="ARBA" id="ARBA00022737"/>
    </source>
</evidence>
<feature type="repeat" description="PPR" evidence="3">
    <location>
        <begin position="555"/>
        <end position="589"/>
    </location>
</feature>
<comment type="similarity">
    <text evidence="1">Belongs to the PPR family. P subfamily.</text>
</comment>
<dbReference type="PROSITE" id="PS51375">
    <property type="entry name" value="PPR"/>
    <property type="match status" value="4"/>
</dbReference>
<protein>
    <submittedName>
        <fullName evidence="4">Pentatricopeptide repeat-containing protein</fullName>
    </submittedName>
</protein>
<gene>
    <name evidence="4" type="ORF">CFP56_034385</name>
</gene>
<dbReference type="PANTHER" id="PTHR47933">
    <property type="entry name" value="PENTATRICOPEPTIDE REPEAT-CONTAINING PROTEIN 1, MITOCHONDRIAL"/>
    <property type="match status" value="1"/>
</dbReference>
<accession>A0AAW0JCF4</accession>
<feature type="repeat" description="PPR" evidence="3">
    <location>
        <begin position="485"/>
        <end position="519"/>
    </location>
</feature>
<keyword evidence="5" id="KW-1185">Reference proteome</keyword>
<proteinExistence type="inferred from homology"/>
<dbReference type="Gene3D" id="1.25.40.10">
    <property type="entry name" value="Tetratricopeptide repeat domain"/>
    <property type="match status" value="4"/>
</dbReference>
<dbReference type="InterPro" id="IPR002885">
    <property type="entry name" value="PPR_rpt"/>
</dbReference>
<dbReference type="EMBL" id="PKMF04000603">
    <property type="protein sequence ID" value="KAK7824435.1"/>
    <property type="molecule type" value="Genomic_DNA"/>
</dbReference>
<dbReference type="NCBIfam" id="TIGR00756">
    <property type="entry name" value="PPR"/>
    <property type="match status" value="3"/>
</dbReference>
<dbReference type="Pfam" id="PF13041">
    <property type="entry name" value="PPR_2"/>
    <property type="match status" value="1"/>
</dbReference>
<dbReference type="Pfam" id="PF01535">
    <property type="entry name" value="PPR"/>
    <property type="match status" value="2"/>
</dbReference>
<dbReference type="InterPro" id="IPR051240">
    <property type="entry name" value="Mito_RNA-Proc/Resp"/>
</dbReference>
<evidence type="ECO:0000256" key="3">
    <source>
        <dbReference type="PROSITE-ProRule" id="PRU00708"/>
    </source>
</evidence>
<evidence type="ECO:0000313" key="5">
    <source>
        <dbReference type="Proteomes" id="UP000237347"/>
    </source>
</evidence>
<reference evidence="4 5" key="1">
    <citation type="journal article" date="2018" name="Sci. Data">
        <title>The draft genome sequence of cork oak.</title>
        <authorList>
            <person name="Ramos A.M."/>
            <person name="Usie A."/>
            <person name="Barbosa P."/>
            <person name="Barros P.M."/>
            <person name="Capote T."/>
            <person name="Chaves I."/>
            <person name="Simoes F."/>
            <person name="Abreu I."/>
            <person name="Carrasquinho I."/>
            <person name="Faro C."/>
            <person name="Guimaraes J.B."/>
            <person name="Mendonca D."/>
            <person name="Nobrega F."/>
            <person name="Rodrigues L."/>
            <person name="Saibo N.J.M."/>
            <person name="Varela M.C."/>
            <person name="Egas C."/>
            <person name="Matos J."/>
            <person name="Miguel C.M."/>
            <person name="Oliveira M.M."/>
            <person name="Ricardo C.P."/>
            <person name="Goncalves S."/>
        </authorList>
    </citation>
    <scope>NUCLEOTIDE SEQUENCE [LARGE SCALE GENOMIC DNA]</scope>
    <source>
        <strain evidence="5">cv. HL8</strain>
    </source>
</reference>
<organism evidence="4 5">
    <name type="scientific">Quercus suber</name>
    <name type="common">Cork oak</name>
    <dbReference type="NCBI Taxonomy" id="58331"/>
    <lineage>
        <taxon>Eukaryota</taxon>
        <taxon>Viridiplantae</taxon>
        <taxon>Streptophyta</taxon>
        <taxon>Embryophyta</taxon>
        <taxon>Tracheophyta</taxon>
        <taxon>Spermatophyta</taxon>
        <taxon>Magnoliopsida</taxon>
        <taxon>eudicotyledons</taxon>
        <taxon>Gunneridae</taxon>
        <taxon>Pentapetalae</taxon>
        <taxon>rosids</taxon>
        <taxon>fabids</taxon>
        <taxon>Fagales</taxon>
        <taxon>Fagaceae</taxon>
        <taxon>Quercus</taxon>
    </lineage>
</organism>
<dbReference type="Proteomes" id="UP000237347">
    <property type="component" value="Unassembled WGS sequence"/>
</dbReference>
<keyword evidence="2" id="KW-0677">Repeat</keyword>
<dbReference type="InterPro" id="IPR011990">
    <property type="entry name" value="TPR-like_helical_dom_sf"/>
</dbReference>
<evidence type="ECO:0000313" key="4">
    <source>
        <dbReference type="EMBL" id="KAK7824435.1"/>
    </source>
</evidence>
<feature type="repeat" description="PPR" evidence="3">
    <location>
        <begin position="415"/>
        <end position="449"/>
    </location>
</feature>
<feature type="repeat" description="PPR" evidence="3">
    <location>
        <begin position="450"/>
        <end position="484"/>
    </location>
</feature>
<name>A0AAW0JCF4_QUESU</name>
<dbReference type="AlphaFoldDB" id="A0AAW0JCF4"/>
<evidence type="ECO:0000256" key="1">
    <source>
        <dbReference type="ARBA" id="ARBA00007626"/>
    </source>
</evidence>
<dbReference type="PANTHER" id="PTHR47933:SF62">
    <property type="entry name" value="PENTACOTRIPEPTIDE-REPEAT REGION OF PRORP DOMAIN-CONTAINING PROTEIN"/>
    <property type="match status" value="1"/>
</dbReference>